<dbReference type="InterPro" id="IPR021979">
    <property type="entry name" value="DUF3584"/>
</dbReference>
<keyword evidence="3" id="KW-0067">ATP-binding</keyword>
<dbReference type="Pfam" id="PF12128">
    <property type="entry name" value="DUF3584"/>
    <property type="match status" value="1"/>
</dbReference>
<reference evidence="3 4" key="1">
    <citation type="submission" date="2023-06" db="EMBL/GenBank/DDBJ databases">
        <title>Alteromonas sp. ASW11-36 isolated from intertidal sand.</title>
        <authorList>
            <person name="Li Y."/>
        </authorList>
    </citation>
    <scope>NUCLEOTIDE SEQUENCE [LARGE SCALE GENOMIC DNA]</scope>
    <source>
        <strain evidence="3 4">ASW11-36</strain>
    </source>
</reference>
<organism evidence="3 4">
    <name type="scientific">Alteromonas arenosi</name>
    <dbReference type="NCBI Taxonomy" id="3055817"/>
    <lineage>
        <taxon>Bacteria</taxon>
        <taxon>Pseudomonadati</taxon>
        <taxon>Pseudomonadota</taxon>
        <taxon>Gammaproteobacteria</taxon>
        <taxon>Alteromonadales</taxon>
        <taxon>Alteromonadaceae</taxon>
        <taxon>Alteromonas/Salinimonas group</taxon>
        <taxon>Alteromonas</taxon>
    </lineage>
</organism>
<proteinExistence type="predicted"/>
<evidence type="ECO:0000256" key="1">
    <source>
        <dbReference type="SAM" id="Coils"/>
    </source>
</evidence>
<feature type="region of interest" description="Disordered" evidence="2">
    <location>
        <begin position="826"/>
        <end position="847"/>
    </location>
</feature>
<dbReference type="RefSeq" id="WP_289366563.1">
    <property type="nucleotide sequence ID" value="NZ_JAUCBP010000012.1"/>
</dbReference>
<dbReference type="Proteomes" id="UP001234343">
    <property type="component" value="Unassembled WGS sequence"/>
</dbReference>
<evidence type="ECO:0000313" key="4">
    <source>
        <dbReference type="Proteomes" id="UP001234343"/>
    </source>
</evidence>
<protein>
    <submittedName>
        <fullName evidence="3">ATP-binding protein</fullName>
    </submittedName>
</protein>
<comment type="caution">
    <text evidence="3">The sequence shown here is derived from an EMBL/GenBank/DDBJ whole genome shotgun (WGS) entry which is preliminary data.</text>
</comment>
<feature type="compositionally biased region" description="Basic and acidic residues" evidence="2">
    <location>
        <begin position="655"/>
        <end position="667"/>
    </location>
</feature>
<keyword evidence="3" id="KW-0547">Nucleotide-binding</keyword>
<sequence length="1231" mass="140335">MPGLHRIILIDTHLPGVVELKLNGHTNICGTNASGKTTLQRLIPVFYGEYPSRVVPATRDSFERWYLPRESSFIIYEYMRHEDELCQAVLTSNGNGVTYRFIGKPFDLDDYVFKNKAGDHVPTSAAELARSLKRNNVMVTNQLNTKDFRAVLQNDTSTMQASSNARELMGYARMFSLSDEHQHLRHIEKLAKAVHSKEGKMETIKAMIAAILEEDGVQPPSSNLSRKHVDDWLKECQLIQEFEVIRPEFSRLETADVQLLDSEARLAALKHHFLHDQSFLAATTAQQQGVVDETSVTLKQLESEWQEQRESLNQTLSAANADSAKFEQELDSVEEEYQRWQDQDIDKLQSDVQHLSQWQSDLDATQSRYALVTEKHQDVQASFDKRMADFNEKLNQQLEKLNSQQHELIAKRADQQREGDQQQQSLKDDFNAQKEQLTEQHQSHYSDLVEQKANLNARLQNVGFSEFEQSQLDLLDATIDEAVGIEDNAREQLRKAQQSVQSAQQLRHKVSEALQEQSREVMRQKSELSAAERLLHPEDNTLLAFLRANVDGWEASIGKLVDPQLLQRTDLKPEVSAKKQPSMFGVSLDLSHIDLPEFAQDEQDLRTQLEAAQTLLEQATEQQNKVEQELTAATEAVRAAELAVTKAESQVKSAEANRKRSQQDRQALHREYQAALAERKQNGKQQLKQVESQLAKATISYKAALADVDEQRREALNELGFHWQQIIDDIVAEEQQVSAQLAEVKANAKADRKAMEKWLADELDQRGVDIDEIGALKKKIEQLKADIDYTETHRHKVADYQRWYKNVFNGQKVTWQKQLAAAKKSASNAERQLSERRQQVTTQRQQLNEQQVNAEQLLRQAREASSSVEQLLKTLKRLALASDGQTANIDGSGNDITGISQRITEANDLLQTREQLLSDIRSYVERFDQLIAAQAGTGLSDTWERSREECTSVDQDGVRHIEHRRLVQHLARLLNEIVPQKLHGLREQGRIFGADLTQYYHVLDDIDKRIATQSRRISKEVDEELFLDGVSDSAVKIRSRISELEFWPELAAFKQQYQQWMDSGATELPVEEYGLSMRRVLDILGRAALSGGISKLLDIELHLREGDSNLVIRTDRQLNESSSHGMAYLILCKFLLAFTRLLRNSANVIIHWPIDELGTLHQSNVKKIFDACQNNQISVVGAFPNPESDVLKLFENRYLIDKATRRLQVVQPKASPLSERLKAKFAEEANA</sequence>
<keyword evidence="1" id="KW-0175">Coiled coil</keyword>
<dbReference type="EMBL" id="JAUCBP010000012">
    <property type="protein sequence ID" value="MDM7861881.1"/>
    <property type="molecule type" value="Genomic_DNA"/>
</dbReference>
<feature type="region of interest" description="Disordered" evidence="2">
    <location>
        <begin position="648"/>
        <end position="667"/>
    </location>
</feature>
<name>A0ABT7T0A2_9ALTE</name>
<feature type="coiled-coil region" evidence="1">
    <location>
        <begin position="387"/>
        <end position="418"/>
    </location>
</feature>
<accession>A0ABT7T0A2</accession>
<dbReference type="GO" id="GO:0005524">
    <property type="term" value="F:ATP binding"/>
    <property type="evidence" value="ECO:0007669"/>
    <property type="project" value="UniProtKB-KW"/>
</dbReference>
<evidence type="ECO:0000256" key="2">
    <source>
        <dbReference type="SAM" id="MobiDB-lite"/>
    </source>
</evidence>
<feature type="coiled-coil region" evidence="1">
    <location>
        <begin position="486"/>
        <end position="534"/>
    </location>
</feature>
<gene>
    <name evidence="3" type="ORF">QTP81_14860</name>
</gene>
<evidence type="ECO:0000313" key="3">
    <source>
        <dbReference type="EMBL" id="MDM7861881.1"/>
    </source>
</evidence>
<feature type="coiled-coil region" evidence="1">
    <location>
        <begin position="302"/>
        <end position="343"/>
    </location>
</feature>
<keyword evidence="4" id="KW-1185">Reference proteome</keyword>